<keyword evidence="1" id="KW-1133">Transmembrane helix</keyword>
<evidence type="ECO:0000313" key="2">
    <source>
        <dbReference type="EMBL" id="OZI57402.1"/>
    </source>
</evidence>
<dbReference type="Proteomes" id="UP000216885">
    <property type="component" value="Unassembled WGS sequence"/>
</dbReference>
<name>A0A261U7K9_9BORD</name>
<comment type="caution">
    <text evidence="2">The sequence shown here is derived from an EMBL/GenBank/DDBJ whole genome shotgun (WGS) entry which is preliminary data.</text>
</comment>
<organism evidence="2 3">
    <name type="scientific">Bordetella genomosp. 4</name>
    <dbReference type="NCBI Taxonomy" id="463044"/>
    <lineage>
        <taxon>Bacteria</taxon>
        <taxon>Pseudomonadati</taxon>
        <taxon>Pseudomonadota</taxon>
        <taxon>Betaproteobacteria</taxon>
        <taxon>Burkholderiales</taxon>
        <taxon>Alcaligenaceae</taxon>
        <taxon>Bordetella</taxon>
    </lineage>
</organism>
<dbReference type="OrthoDB" id="8856511at2"/>
<sequence>MPAHSLPETSIPARDAGSMLRELKSFDDERPGFPGEHLIVFSLGALLMVAGMRSRTVLRRGILTAVGTALIGRAASGKDGIARVARVVKRLS</sequence>
<protein>
    <submittedName>
        <fullName evidence="2">Uncharacterized protein</fullName>
    </submittedName>
</protein>
<keyword evidence="3" id="KW-1185">Reference proteome</keyword>
<accession>A0A261U7K9</accession>
<dbReference type="EMBL" id="NEVQ01000012">
    <property type="protein sequence ID" value="OZI57402.1"/>
    <property type="molecule type" value="Genomic_DNA"/>
</dbReference>
<dbReference type="RefSeq" id="WP_094820364.1">
    <property type="nucleotide sequence ID" value="NZ_NEVO01000005.1"/>
</dbReference>
<evidence type="ECO:0000256" key="1">
    <source>
        <dbReference type="SAM" id="Phobius"/>
    </source>
</evidence>
<keyword evidence="1" id="KW-0472">Membrane</keyword>
<gene>
    <name evidence="2" type="ORF">CAL20_08335</name>
</gene>
<evidence type="ECO:0000313" key="3">
    <source>
        <dbReference type="Proteomes" id="UP000216885"/>
    </source>
</evidence>
<proteinExistence type="predicted"/>
<keyword evidence="1" id="KW-0812">Transmembrane</keyword>
<dbReference type="AlphaFoldDB" id="A0A261U7K9"/>
<reference evidence="2 3" key="1">
    <citation type="submission" date="2017-05" db="EMBL/GenBank/DDBJ databases">
        <title>Complete and WGS of Bordetella genogroups.</title>
        <authorList>
            <person name="Spilker T."/>
            <person name="LiPuma J."/>
        </authorList>
    </citation>
    <scope>NUCLEOTIDE SEQUENCE [LARGE SCALE GENOMIC DNA]</scope>
    <source>
        <strain evidence="2 3">AU9919</strain>
    </source>
</reference>
<feature type="transmembrane region" description="Helical" evidence="1">
    <location>
        <begin position="33"/>
        <end position="52"/>
    </location>
</feature>